<sequence>MLCFQSHISQGKQRSTFPSTGQRHAIHLTMATLPTVAFRGFRSLHWTLAQSNRHPSPEGREGPAFILGLEFPLSFCLL</sequence>
<keyword evidence="3" id="KW-1185">Reference proteome</keyword>
<accession>A0ABD0W5F6</accession>
<dbReference type="EMBL" id="JAGEUA010000009">
    <property type="protein sequence ID" value="KAL0966404.1"/>
    <property type="molecule type" value="Genomic_DNA"/>
</dbReference>
<reference evidence="2 3" key="1">
    <citation type="submission" date="2024-06" db="EMBL/GenBank/DDBJ databases">
        <authorList>
            <person name="Pan Q."/>
            <person name="Wen M."/>
            <person name="Jouanno E."/>
            <person name="Zahm M."/>
            <person name="Klopp C."/>
            <person name="Cabau C."/>
            <person name="Louis A."/>
            <person name="Berthelot C."/>
            <person name="Parey E."/>
            <person name="Roest Crollius H."/>
            <person name="Montfort J."/>
            <person name="Robinson-Rechavi M."/>
            <person name="Bouchez O."/>
            <person name="Lampietro C."/>
            <person name="Lopez Roques C."/>
            <person name="Donnadieu C."/>
            <person name="Postlethwait J."/>
            <person name="Bobe J."/>
            <person name="Verreycken H."/>
            <person name="Guiguen Y."/>
        </authorList>
    </citation>
    <scope>NUCLEOTIDE SEQUENCE [LARGE SCALE GENOMIC DNA]</scope>
    <source>
        <strain evidence="2">Up_M1</strain>
        <tissue evidence="2">Testis</tissue>
    </source>
</reference>
<evidence type="ECO:0000313" key="3">
    <source>
        <dbReference type="Proteomes" id="UP001557470"/>
    </source>
</evidence>
<protein>
    <submittedName>
        <fullName evidence="2">Uncharacterized protein</fullName>
    </submittedName>
</protein>
<dbReference type="AlphaFoldDB" id="A0ABD0W5F6"/>
<dbReference type="Proteomes" id="UP001557470">
    <property type="component" value="Unassembled WGS sequence"/>
</dbReference>
<comment type="caution">
    <text evidence="2">The sequence shown here is derived from an EMBL/GenBank/DDBJ whole genome shotgun (WGS) entry which is preliminary data.</text>
</comment>
<evidence type="ECO:0000313" key="2">
    <source>
        <dbReference type="EMBL" id="KAL0966404.1"/>
    </source>
</evidence>
<evidence type="ECO:0000256" key="1">
    <source>
        <dbReference type="SAM" id="MobiDB-lite"/>
    </source>
</evidence>
<proteinExistence type="predicted"/>
<feature type="region of interest" description="Disordered" evidence="1">
    <location>
        <begin position="1"/>
        <end position="20"/>
    </location>
</feature>
<organism evidence="2 3">
    <name type="scientific">Umbra pygmaea</name>
    <name type="common">Eastern mudminnow</name>
    <dbReference type="NCBI Taxonomy" id="75934"/>
    <lineage>
        <taxon>Eukaryota</taxon>
        <taxon>Metazoa</taxon>
        <taxon>Chordata</taxon>
        <taxon>Craniata</taxon>
        <taxon>Vertebrata</taxon>
        <taxon>Euteleostomi</taxon>
        <taxon>Actinopterygii</taxon>
        <taxon>Neopterygii</taxon>
        <taxon>Teleostei</taxon>
        <taxon>Protacanthopterygii</taxon>
        <taxon>Esociformes</taxon>
        <taxon>Umbridae</taxon>
        <taxon>Umbra</taxon>
    </lineage>
</organism>
<gene>
    <name evidence="2" type="ORF">UPYG_G00294930</name>
</gene>
<name>A0ABD0W5F6_UMBPY</name>